<accession>A0A4R3QJ57</accession>
<reference evidence="1 2" key="1">
    <citation type="submission" date="2019-03" db="EMBL/GenBank/DDBJ databases">
        <title>Genomic Encyclopedia of Type Strains, Phase IV (KMG-V): Genome sequencing to study the core and pangenomes of soil and plant-associated prokaryotes.</title>
        <authorList>
            <person name="Whitman W."/>
        </authorList>
    </citation>
    <scope>NUCLEOTIDE SEQUENCE [LARGE SCALE GENOMIC DNA]</scope>
    <source>
        <strain evidence="1 2">Gr42</strain>
    </source>
</reference>
<dbReference type="RefSeq" id="WP_132661796.1">
    <property type="nucleotide sequence ID" value="NZ_SMBJ01000010.1"/>
</dbReference>
<keyword evidence="2" id="KW-1185">Reference proteome</keyword>
<evidence type="ECO:0000313" key="1">
    <source>
        <dbReference type="EMBL" id="TCU21878.1"/>
    </source>
</evidence>
<protein>
    <submittedName>
        <fullName evidence="1">Uncharacterized protein</fullName>
    </submittedName>
</protein>
<sequence length="86" mass="9429">MKSSKVLENDRQANRVATTRFNGAKPRIFGSAARGEEGLPGTTLFDLRGLLKELQAPMCGTEIHVLKHGDFPGHVRSRVLQEAKSV</sequence>
<proteinExistence type="predicted"/>
<dbReference type="Proteomes" id="UP000295547">
    <property type="component" value="Unassembled WGS sequence"/>
</dbReference>
<organism evidence="1 2">
    <name type="scientific">Rhizobium azibense</name>
    <dbReference type="NCBI Taxonomy" id="1136135"/>
    <lineage>
        <taxon>Bacteria</taxon>
        <taxon>Pseudomonadati</taxon>
        <taxon>Pseudomonadota</taxon>
        <taxon>Alphaproteobacteria</taxon>
        <taxon>Hyphomicrobiales</taxon>
        <taxon>Rhizobiaceae</taxon>
        <taxon>Rhizobium/Agrobacterium group</taxon>
        <taxon>Rhizobium</taxon>
    </lineage>
</organism>
<dbReference type="AlphaFoldDB" id="A0A4R3QJ57"/>
<name>A0A4R3QJ57_9HYPH</name>
<dbReference type="EMBL" id="SMBJ01000010">
    <property type="protein sequence ID" value="TCU21878.1"/>
    <property type="molecule type" value="Genomic_DNA"/>
</dbReference>
<evidence type="ECO:0000313" key="2">
    <source>
        <dbReference type="Proteomes" id="UP000295547"/>
    </source>
</evidence>
<comment type="caution">
    <text evidence="1">The sequence shown here is derived from an EMBL/GenBank/DDBJ whole genome shotgun (WGS) entry which is preliminary data.</text>
</comment>
<dbReference type="OrthoDB" id="9809323at2"/>
<gene>
    <name evidence="1" type="ORF">EV130_110223</name>
</gene>